<keyword evidence="1" id="KW-1133">Transmembrane helix</keyword>
<dbReference type="InterPro" id="IPR050469">
    <property type="entry name" value="Diguanylate_Cyclase"/>
</dbReference>
<comment type="caution">
    <text evidence="3">The sequence shown here is derived from an EMBL/GenBank/DDBJ whole genome shotgun (WGS) entry which is preliminary data.</text>
</comment>
<dbReference type="GO" id="GO:0043709">
    <property type="term" value="P:cell adhesion involved in single-species biofilm formation"/>
    <property type="evidence" value="ECO:0007669"/>
    <property type="project" value="TreeGrafter"/>
</dbReference>
<evidence type="ECO:0000259" key="2">
    <source>
        <dbReference type="PROSITE" id="PS50887"/>
    </source>
</evidence>
<dbReference type="SMART" id="SM00267">
    <property type="entry name" value="GGDEF"/>
    <property type="match status" value="1"/>
</dbReference>
<dbReference type="GO" id="GO:0052621">
    <property type="term" value="F:diguanylate cyclase activity"/>
    <property type="evidence" value="ECO:0007669"/>
    <property type="project" value="TreeGrafter"/>
</dbReference>
<dbReference type="Pfam" id="PF00990">
    <property type="entry name" value="GGDEF"/>
    <property type="match status" value="1"/>
</dbReference>
<keyword evidence="1" id="KW-0472">Membrane</keyword>
<evidence type="ECO:0000313" key="3">
    <source>
        <dbReference type="EMBL" id="PRI11508.1"/>
    </source>
</evidence>
<dbReference type="GO" id="GO:0005886">
    <property type="term" value="C:plasma membrane"/>
    <property type="evidence" value="ECO:0007669"/>
    <property type="project" value="TreeGrafter"/>
</dbReference>
<dbReference type="PANTHER" id="PTHR45138">
    <property type="entry name" value="REGULATORY COMPONENTS OF SENSORY TRANSDUCTION SYSTEM"/>
    <property type="match status" value="1"/>
</dbReference>
<feature type="transmembrane region" description="Helical" evidence="1">
    <location>
        <begin position="64"/>
        <end position="81"/>
    </location>
</feature>
<organism evidence="3 4">
    <name type="scientific">Leucobacter massiliensis</name>
    <dbReference type="NCBI Taxonomy" id="1686285"/>
    <lineage>
        <taxon>Bacteria</taxon>
        <taxon>Bacillati</taxon>
        <taxon>Actinomycetota</taxon>
        <taxon>Actinomycetes</taxon>
        <taxon>Micrococcales</taxon>
        <taxon>Microbacteriaceae</taxon>
        <taxon>Leucobacter</taxon>
    </lineage>
</organism>
<dbReference type="SUPFAM" id="SSF55073">
    <property type="entry name" value="Nucleotide cyclase"/>
    <property type="match status" value="1"/>
</dbReference>
<dbReference type="CDD" id="cd01949">
    <property type="entry name" value="GGDEF"/>
    <property type="match status" value="1"/>
</dbReference>
<dbReference type="Proteomes" id="UP000238650">
    <property type="component" value="Unassembled WGS sequence"/>
</dbReference>
<dbReference type="PANTHER" id="PTHR45138:SF9">
    <property type="entry name" value="DIGUANYLATE CYCLASE DGCM-RELATED"/>
    <property type="match status" value="1"/>
</dbReference>
<protein>
    <recommendedName>
        <fullName evidence="2">GGDEF domain-containing protein</fullName>
    </recommendedName>
</protein>
<gene>
    <name evidence="3" type="ORF">B4915_06690</name>
</gene>
<accession>A0A2S9QPJ8</accession>
<dbReference type="GO" id="GO:1902201">
    <property type="term" value="P:negative regulation of bacterial-type flagellum-dependent cell motility"/>
    <property type="evidence" value="ECO:0007669"/>
    <property type="project" value="TreeGrafter"/>
</dbReference>
<reference evidence="3 4" key="1">
    <citation type="journal article" date="2017" name="New Microbes New Infect">
        <title>Genome sequence of 'Leucobacter massiliensis' sp. nov. isolated from human pharynx after travel to the 2014 Hajj.</title>
        <authorList>
            <person name="Leangapichart T."/>
            <person name="Gautret P."/>
            <person name="Nguyen T.T."/>
            <person name="Armstrong N."/>
            <person name="Rolain J.M."/>
        </authorList>
    </citation>
    <scope>NUCLEOTIDE SEQUENCE [LARGE SCALE GENOMIC DNA]</scope>
    <source>
        <strain evidence="3 4">122RC15</strain>
    </source>
</reference>
<feature type="domain" description="GGDEF" evidence="2">
    <location>
        <begin position="224"/>
        <end position="341"/>
    </location>
</feature>
<dbReference type="AlphaFoldDB" id="A0A2S9QPJ8"/>
<feature type="transmembrane region" description="Helical" evidence="1">
    <location>
        <begin position="33"/>
        <end position="52"/>
    </location>
</feature>
<feature type="transmembrane region" description="Helical" evidence="1">
    <location>
        <begin position="88"/>
        <end position="107"/>
    </location>
</feature>
<name>A0A2S9QPJ8_9MICO</name>
<sequence>MDRRRRRLETTGERGAGALRETVERVAARQTPFSVVSAAISLQLALVIAVELVSGTAHDDPAPVIAWLGVFLVTTIAPLLAGGRFRLWMGLVLAGLIELWSTVLLVTSHHPPAEITALLALPFSALYLGWFFPRRIAFPFAALSVARVWATPLWNPGFGSGLGEPEALLSYATLVAVFVFGGARAVRSQALAQAATDALTGVLNRRGLRSAAERMLRRARRRRLPVTLAVIDFDDFKYVNDAGGHSSGDLALRESAQAWRRLVGMRGVSDRSGGLVARVGGDEFVVLLLAERGEAEAKLRRARRDSPHAWSWGSVAVGDEEGLDAAIARADRELYRAKGRE</sequence>
<evidence type="ECO:0000256" key="1">
    <source>
        <dbReference type="SAM" id="Phobius"/>
    </source>
</evidence>
<dbReference type="InterPro" id="IPR000160">
    <property type="entry name" value="GGDEF_dom"/>
</dbReference>
<dbReference type="InterPro" id="IPR043128">
    <property type="entry name" value="Rev_trsase/Diguanyl_cyclase"/>
</dbReference>
<proteinExistence type="predicted"/>
<evidence type="ECO:0000313" key="4">
    <source>
        <dbReference type="Proteomes" id="UP000238650"/>
    </source>
</evidence>
<keyword evidence="4" id="KW-1185">Reference proteome</keyword>
<dbReference type="Gene3D" id="3.30.70.270">
    <property type="match status" value="1"/>
</dbReference>
<dbReference type="EMBL" id="MWZD01000016">
    <property type="protein sequence ID" value="PRI11508.1"/>
    <property type="molecule type" value="Genomic_DNA"/>
</dbReference>
<feature type="transmembrane region" description="Helical" evidence="1">
    <location>
        <begin position="113"/>
        <end position="130"/>
    </location>
</feature>
<dbReference type="PROSITE" id="PS50887">
    <property type="entry name" value="GGDEF"/>
    <property type="match status" value="1"/>
</dbReference>
<keyword evidence="1" id="KW-0812">Transmembrane</keyword>
<dbReference type="OrthoDB" id="23692at2"/>
<dbReference type="NCBIfam" id="TIGR00254">
    <property type="entry name" value="GGDEF"/>
    <property type="match status" value="1"/>
</dbReference>
<dbReference type="InterPro" id="IPR029787">
    <property type="entry name" value="Nucleotide_cyclase"/>
</dbReference>
<dbReference type="RefSeq" id="WP_105805047.1">
    <property type="nucleotide sequence ID" value="NZ_MWZD01000016.1"/>
</dbReference>